<feature type="compositionally biased region" description="Polar residues" evidence="2">
    <location>
        <begin position="36"/>
        <end position="49"/>
    </location>
</feature>
<evidence type="ECO:0000256" key="1">
    <source>
        <dbReference type="ARBA" id="ARBA00005721"/>
    </source>
</evidence>
<dbReference type="RefSeq" id="WP_104122098.1">
    <property type="nucleotide sequence ID" value="NZ_PRKW01000005.1"/>
</dbReference>
<proteinExistence type="inferred from homology"/>
<evidence type="ECO:0000313" key="3">
    <source>
        <dbReference type="EMBL" id="PPB48696.1"/>
    </source>
</evidence>
<keyword evidence="4" id="KW-1185">Reference proteome</keyword>
<dbReference type="Pfam" id="PF03780">
    <property type="entry name" value="Asp23"/>
    <property type="match status" value="1"/>
</dbReference>
<dbReference type="PANTHER" id="PTHR34297:SF3">
    <property type="entry name" value="ALKALINE SHOCK PROTEIN 23"/>
    <property type="match status" value="1"/>
</dbReference>
<reference evidence="3 4" key="1">
    <citation type="journal article" date="2014" name="Int. J. Syst. Evol. Microbiol.">
        <title>Arthrobacter pityocampae sp. nov., isolated from Thaumetopoea pityocampa (Lep., Thaumetopoeidae).</title>
        <authorList>
            <person name="Ince I.A."/>
            <person name="Demirbag Z."/>
            <person name="Kati H."/>
        </authorList>
    </citation>
    <scope>NUCLEOTIDE SEQUENCE [LARGE SCALE GENOMIC DNA]</scope>
    <source>
        <strain evidence="3 4">Tp2</strain>
    </source>
</reference>
<dbReference type="AlphaFoldDB" id="A0A2S5IVX7"/>
<protein>
    <submittedName>
        <fullName evidence="3">Asp23/Gls24 family envelope stress response protein</fullName>
    </submittedName>
</protein>
<comment type="caution">
    <text evidence="3">The sequence shown here is derived from an EMBL/GenBank/DDBJ whole genome shotgun (WGS) entry which is preliminary data.</text>
</comment>
<evidence type="ECO:0000313" key="4">
    <source>
        <dbReference type="Proteomes" id="UP000239297"/>
    </source>
</evidence>
<organism evidence="3 4">
    <name type="scientific">Arthrobacter pityocampae</name>
    <dbReference type="NCBI Taxonomy" id="547334"/>
    <lineage>
        <taxon>Bacteria</taxon>
        <taxon>Bacillati</taxon>
        <taxon>Actinomycetota</taxon>
        <taxon>Actinomycetes</taxon>
        <taxon>Micrococcales</taxon>
        <taxon>Micrococcaceae</taxon>
        <taxon>Arthrobacter</taxon>
    </lineage>
</organism>
<accession>A0A2S5IVX7</accession>
<gene>
    <name evidence="3" type="ORF">C4K88_13335</name>
</gene>
<feature type="compositionally biased region" description="Low complexity" evidence="2">
    <location>
        <begin position="165"/>
        <end position="179"/>
    </location>
</feature>
<feature type="compositionally biased region" description="Low complexity" evidence="2">
    <location>
        <begin position="1"/>
        <end position="20"/>
    </location>
</feature>
<sequence length="179" mass="18656">MADDQSTAARRAAAVPATDADQTRQADEIRGARTSRPASPLQTEQGNTSIADTVVQKIAGISAREVPGVYAMGNAARRAFDQLAERIPGSQTNASGGVSIEKGEKQTAIDVTVVVEYGASIVEVSNNIRRNIISAVERTTGLEVIEVNVTVSDVHLPTDGDSDDSSTGAKTSSTGTELE</sequence>
<dbReference type="EMBL" id="PRKW01000005">
    <property type="protein sequence ID" value="PPB48696.1"/>
    <property type="molecule type" value="Genomic_DNA"/>
</dbReference>
<feature type="region of interest" description="Disordered" evidence="2">
    <location>
        <begin position="154"/>
        <end position="179"/>
    </location>
</feature>
<dbReference type="Proteomes" id="UP000239297">
    <property type="component" value="Unassembled WGS sequence"/>
</dbReference>
<dbReference type="PANTHER" id="PTHR34297">
    <property type="entry name" value="HYPOTHETICAL CYTOSOLIC PROTEIN-RELATED"/>
    <property type="match status" value="1"/>
</dbReference>
<comment type="similarity">
    <text evidence="1">Belongs to the asp23 family.</text>
</comment>
<feature type="compositionally biased region" description="Basic and acidic residues" evidence="2">
    <location>
        <begin position="21"/>
        <end position="31"/>
    </location>
</feature>
<dbReference type="OrthoDB" id="9808942at2"/>
<evidence type="ECO:0000256" key="2">
    <source>
        <dbReference type="SAM" id="MobiDB-lite"/>
    </source>
</evidence>
<feature type="region of interest" description="Disordered" evidence="2">
    <location>
        <begin position="1"/>
        <end position="49"/>
    </location>
</feature>
<name>A0A2S5IVX7_9MICC</name>
<dbReference type="InterPro" id="IPR005531">
    <property type="entry name" value="Asp23"/>
</dbReference>